<evidence type="ECO:0000313" key="4">
    <source>
        <dbReference type="WBParaSite" id="SSLN_0000915001-mRNA-1"/>
    </source>
</evidence>
<keyword evidence="1" id="KW-1133">Transmembrane helix</keyword>
<protein>
    <submittedName>
        <fullName evidence="4">Transmembrane protein</fullName>
    </submittedName>
</protein>
<evidence type="ECO:0000256" key="1">
    <source>
        <dbReference type="SAM" id="Phobius"/>
    </source>
</evidence>
<reference evidence="2 3" key="2">
    <citation type="submission" date="2018-11" db="EMBL/GenBank/DDBJ databases">
        <authorList>
            <consortium name="Pathogen Informatics"/>
        </authorList>
    </citation>
    <scope>NUCLEOTIDE SEQUENCE [LARGE SCALE GENOMIC DNA]</scope>
    <source>
        <strain evidence="2 3">NST_G2</strain>
    </source>
</reference>
<dbReference type="Proteomes" id="UP000275846">
    <property type="component" value="Unassembled WGS sequence"/>
</dbReference>
<feature type="transmembrane region" description="Helical" evidence="1">
    <location>
        <begin position="114"/>
        <end position="138"/>
    </location>
</feature>
<keyword evidence="3" id="KW-1185">Reference proteome</keyword>
<feature type="transmembrane region" description="Helical" evidence="1">
    <location>
        <begin position="12"/>
        <end position="33"/>
    </location>
</feature>
<keyword evidence="1" id="KW-0472">Membrane</keyword>
<sequence>MVVLTPHYDGAHLFILLGIFKSASSSSSLLLLLHPTPAPTPDIQRSQMGQLFINLTAATSFPSDSSLASAPSSLNYRPAERSVALPQATLFEDAAPLVHEIRLAKEIKELTIEVAFLAVAALYTVLCVCATAVGSTLIE</sequence>
<reference evidence="4" key="1">
    <citation type="submission" date="2016-06" db="UniProtKB">
        <authorList>
            <consortium name="WormBaseParasite"/>
        </authorList>
    </citation>
    <scope>IDENTIFICATION</scope>
</reference>
<dbReference type="WBParaSite" id="SSLN_0000915001-mRNA-1">
    <property type="protein sequence ID" value="SSLN_0000915001-mRNA-1"/>
    <property type="gene ID" value="SSLN_0000915001"/>
</dbReference>
<keyword evidence="1" id="KW-0812">Transmembrane</keyword>
<dbReference type="AlphaFoldDB" id="A0A183SX61"/>
<evidence type="ECO:0000313" key="2">
    <source>
        <dbReference type="EMBL" id="VDL95194.1"/>
    </source>
</evidence>
<name>A0A183SX61_SCHSO</name>
<dbReference type="EMBL" id="UYSU01034866">
    <property type="protein sequence ID" value="VDL95194.1"/>
    <property type="molecule type" value="Genomic_DNA"/>
</dbReference>
<proteinExistence type="predicted"/>
<accession>A0A183SX61</accession>
<evidence type="ECO:0000313" key="3">
    <source>
        <dbReference type="Proteomes" id="UP000275846"/>
    </source>
</evidence>
<gene>
    <name evidence="2" type="ORF">SSLN_LOCUS8809</name>
</gene>
<organism evidence="4">
    <name type="scientific">Schistocephalus solidus</name>
    <name type="common">Tapeworm</name>
    <dbReference type="NCBI Taxonomy" id="70667"/>
    <lineage>
        <taxon>Eukaryota</taxon>
        <taxon>Metazoa</taxon>
        <taxon>Spiralia</taxon>
        <taxon>Lophotrochozoa</taxon>
        <taxon>Platyhelminthes</taxon>
        <taxon>Cestoda</taxon>
        <taxon>Eucestoda</taxon>
        <taxon>Diphyllobothriidea</taxon>
        <taxon>Diphyllobothriidae</taxon>
        <taxon>Schistocephalus</taxon>
    </lineage>
</organism>